<organism evidence="1 2">
    <name type="scientific">Frateuria aurantia (strain ATCC 33424 / DSM 6220 / KCTC 2777 / LMG 1558 / NBRC 3245 / NCIMB 13370)</name>
    <name type="common">Acetobacter aurantius</name>
    <dbReference type="NCBI Taxonomy" id="767434"/>
    <lineage>
        <taxon>Bacteria</taxon>
        <taxon>Pseudomonadati</taxon>
        <taxon>Pseudomonadota</taxon>
        <taxon>Gammaproteobacteria</taxon>
        <taxon>Lysobacterales</taxon>
        <taxon>Rhodanobacteraceae</taxon>
        <taxon>Frateuria</taxon>
    </lineage>
</organism>
<dbReference type="EMBL" id="CP003350">
    <property type="protein sequence ID" value="AFC85870.1"/>
    <property type="molecule type" value="Genomic_DNA"/>
</dbReference>
<evidence type="ECO:0000313" key="2">
    <source>
        <dbReference type="Proteomes" id="UP000005234"/>
    </source>
</evidence>
<sequence>MADAIRLKNDRTESIELQMIGGRCWLVCSSTCRPTRSVQVGREEARRLSRMLAQFAETGRVE</sequence>
<reference evidence="1" key="1">
    <citation type="submission" date="2012-02" db="EMBL/GenBank/DDBJ databases">
        <title>The complete genome of Frateuria aurantia DSM 6220.</title>
        <authorList>
            <consortium name="US DOE Joint Genome Institute (JGI-PGF)"/>
            <person name="Lucas S."/>
            <person name="Copeland A."/>
            <person name="Lapidus A."/>
            <person name="Glavina del Rio T."/>
            <person name="Dalin E."/>
            <person name="Tice H."/>
            <person name="Bruce D."/>
            <person name="Goodwin L."/>
            <person name="Pitluck S."/>
            <person name="Peters L."/>
            <person name="Ovchinnikova G."/>
            <person name="Teshima H."/>
            <person name="Kyrpides N."/>
            <person name="Mavromatis K."/>
            <person name="Ivanova N."/>
            <person name="Brettin T."/>
            <person name="Detter J.C."/>
            <person name="Han C."/>
            <person name="Larimer F."/>
            <person name="Land M."/>
            <person name="Hauser L."/>
            <person name="Markowitz V."/>
            <person name="Cheng J.-F."/>
            <person name="Hugenholtz P."/>
            <person name="Woyke T."/>
            <person name="Wu D."/>
            <person name="Brambilla E."/>
            <person name="Klenk H.-P."/>
            <person name="Eisen J.A."/>
        </authorList>
    </citation>
    <scope>NUCLEOTIDE SEQUENCE</scope>
    <source>
        <strain evidence="1">DSM 6220</strain>
    </source>
</reference>
<protein>
    <submittedName>
        <fullName evidence="1">Uncharacterized protein</fullName>
    </submittedName>
</protein>
<dbReference type="KEGG" id="fau:Fraau_1446"/>
<gene>
    <name evidence="1" type="ordered locus">Fraau_1446</name>
</gene>
<name>H8L5X2_FRAAD</name>
<dbReference type="HOGENOM" id="CLU_2897621_0_0_6"/>
<proteinExistence type="predicted"/>
<evidence type="ECO:0000313" key="1">
    <source>
        <dbReference type="EMBL" id="AFC85870.1"/>
    </source>
</evidence>
<dbReference type="STRING" id="767434.Fraau_1446"/>
<keyword evidence="2" id="KW-1185">Reference proteome</keyword>
<dbReference type="AlphaFoldDB" id="H8L5X2"/>
<dbReference type="Proteomes" id="UP000005234">
    <property type="component" value="Chromosome"/>
</dbReference>
<accession>H8L5X2</accession>